<dbReference type="SUPFAM" id="SSF53335">
    <property type="entry name" value="S-adenosyl-L-methionine-dependent methyltransferases"/>
    <property type="match status" value="1"/>
</dbReference>
<sequence>MSHVYSSDFFDYIDAGVQTSAEALVGALYPMLATTSVVDFGCGRGLWLAQWSATGVEDIVGVDGDYVDRANLGIPEDKFRGLDLTMPIDLGRKFDLCQSLEVAEHLPGEASSTFIDTLVRHSDCVLFSAAVPGQGGEFHINERPMEFWRACFRERGYQPFDCIRPGLAGNPAVEPWYRYNTVLYANGAGAGRLPDDVLGTRVDEGVPLADFSSLPWKLRKAVVRHLPRPLVTEIAQRRAVLIANKARRKKAQQGLA</sequence>
<dbReference type="Gene3D" id="3.40.50.150">
    <property type="entry name" value="Vaccinia Virus protein VP39"/>
    <property type="match status" value="1"/>
</dbReference>
<protein>
    <recommendedName>
        <fullName evidence="3">Methyltransferase domain-containing protein</fullName>
    </recommendedName>
</protein>
<name>A0A9X3UG57_9HYPH</name>
<accession>A0A9X3UG57</accession>
<proteinExistence type="predicted"/>
<dbReference type="Proteomes" id="UP001151234">
    <property type="component" value="Unassembled WGS sequence"/>
</dbReference>
<dbReference type="RefSeq" id="WP_267989253.1">
    <property type="nucleotide sequence ID" value="NZ_JAPJZI010000001.1"/>
</dbReference>
<evidence type="ECO:0000313" key="2">
    <source>
        <dbReference type="Proteomes" id="UP001151234"/>
    </source>
</evidence>
<dbReference type="InterPro" id="IPR029063">
    <property type="entry name" value="SAM-dependent_MTases_sf"/>
</dbReference>
<gene>
    <name evidence="1" type="ORF">OQ273_04385</name>
</gene>
<dbReference type="Pfam" id="PF13489">
    <property type="entry name" value="Methyltransf_23"/>
    <property type="match status" value="1"/>
</dbReference>
<dbReference type="EMBL" id="JAPJZI010000001">
    <property type="protein sequence ID" value="MDA5397804.1"/>
    <property type="molecule type" value="Genomic_DNA"/>
</dbReference>
<evidence type="ECO:0008006" key="3">
    <source>
        <dbReference type="Google" id="ProtNLM"/>
    </source>
</evidence>
<comment type="caution">
    <text evidence="1">The sequence shown here is derived from an EMBL/GenBank/DDBJ whole genome shotgun (WGS) entry which is preliminary data.</text>
</comment>
<dbReference type="AlphaFoldDB" id="A0A9X3UG57"/>
<keyword evidence="2" id="KW-1185">Reference proteome</keyword>
<evidence type="ECO:0000313" key="1">
    <source>
        <dbReference type="EMBL" id="MDA5397804.1"/>
    </source>
</evidence>
<reference evidence="1" key="1">
    <citation type="submission" date="2022-11" db="EMBL/GenBank/DDBJ databases">
        <title>Draft genome sequence of Hoeflea poritis E7-10 and Hoeflea prorocentri PM5-8, separated from scleractinian coral Porites lutea and marine dinoflagellate.</title>
        <authorList>
            <person name="Zhang G."/>
            <person name="Wei Q."/>
            <person name="Cai L."/>
        </authorList>
    </citation>
    <scope>NUCLEOTIDE SEQUENCE</scope>
    <source>
        <strain evidence="1">PM5-8</strain>
    </source>
</reference>
<organism evidence="1 2">
    <name type="scientific">Hoeflea prorocentri</name>
    <dbReference type="NCBI Taxonomy" id="1922333"/>
    <lineage>
        <taxon>Bacteria</taxon>
        <taxon>Pseudomonadati</taxon>
        <taxon>Pseudomonadota</taxon>
        <taxon>Alphaproteobacteria</taxon>
        <taxon>Hyphomicrobiales</taxon>
        <taxon>Rhizobiaceae</taxon>
        <taxon>Hoeflea</taxon>
    </lineage>
</organism>